<comment type="similarity">
    <text evidence="1 6">Belongs to the cytochrome P450 family.</text>
</comment>
<keyword evidence="4 5" id="KW-0408">Iron</keyword>
<sequence>MSSIIDTFTSQNNPTLRIAAATSGAAAAILGALALKYNDRAVFRERPKGVTFVPGHPLIGTLWKQLSNKHRIYDALLENFEKYDAVTIADSVIFMPPAVLSVSPENIEYVLKTNFSNYVKGQQMRDALGDLFGHGIFVANGEGWKYQRKTASVLFNVANFRDHFTDVFVKELHVMAEHIFDKKADNGKTVDFHDVMHKFTLDSFVLIGFGSHLDGLLSKRKVPFAESFDICQANCLDRFIDPFNGLKEFLHPILSPHTPSIRQHLKIIDDFAYRMVAERRAEGAVHKDLLSRFMNTHNDRGEPLSDKELRDTVLNFIIAGRDTTAQALSWTFYNLMLHPRVERKLLNEIKECIHEEHESNSPALYEAIRKMTYAHAVFYEVLRLYPSVPSNVKVALEDDILPDGTPMRKGDTFTWSPYSQGRSTRVWGPDAKSFRPERWIDEEGNVRRENPGQWPAFHAGPRVCLGQNLATLEALVAIVFLLKRYKFTLAPDQEVTYEPSLTLRMLNGMFVHIEHRTDF</sequence>
<dbReference type="OrthoDB" id="1470350at2759"/>
<comment type="caution">
    <text evidence="8">The sequence shown here is derived from an EMBL/GenBank/DDBJ whole genome shotgun (WGS) entry which is preliminary data.</text>
</comment>
<dbReference type="Pfam" id="PF00067">
    <property type="entry name" value="p450"/>
    <property type="match status" value="1"/>
</dbReference>
<keyword evidence="2 5" id="KW-0479">Metal-binding</keyword>
<feature type="binding site" description="axial binding residue" evidence="5">
    <location>
        <position position="464"/>
    </location>
    <ligand>
        <name>heme</name>
        <dbReference type="ChEBI" id="CHEBI:30413"/>
    </ligand>
    <ligandPart>
        <name>Fe</name>
        <dbReference type="ChEBI" id="CHEBI:18248"/>
    </ligandPart>
</feature>
<dbReference type="STRING" id="1263082.A0A068SDT3"/>
<keyword evidence="7" id="KW-0472">Membrane</keyword>
<evidence type="ECO:0000256" key="6">
    <source>
        <dbReference type="RuleBase" id="RU000461"/>
    </source>
</evidence>
<dbReference type="InterPro" id="IPR017972">
    <property type="entry name" value="Cyt_P450_CS"/>
</dbReference>
<comment type="cofactor">
    <cofactor evidence="5">
        <name>heme</name>
        <dbReference type="ChEBI" id="CHEBI:30413"/>
    </cofactor>
</comment>
<organism evidence="8 9">
    <name type="scientific">Lichtheimia corymbifera JMRC:FSU:9682</name>
    <dbReference type="NCBI Taxonomy" id="1263082"/>
    <lineage>
        <taxon>Eukaryota</taxon>
        <taxon>Fungi</taxon>
        <taxon>Fungi incertae sedis</taxon>
        <taxon>Mucoromycota</taxon>
        <taxon>Mucoromycotina</taxon>
        <taxon>Mucoromycetes</taxon>
        <taxon>Mucorales</taxon>
        <taxon>Lichtheimiaceae</taxon>
        <taxon>Lichtheimia</taxon>
    </lineage>
</organism>
<dbReference type="EMBL" id="CBTN010000092">
    <property type="protein sequence ID" value="CDH60434.1"/>
    <property type="molecule type" value="Genomic_DNA"/>
</dbReference>
<keyword evidence="7" id="KW-1133">Transmembrane helix</keyword>
<dbReference type="InterPro" id="IPR001128">
    <property type="entry name" value="Cyt_P450"/>
</dbReference>
<protein>
    <submittedName>
        <fullName evidence="8">Cytochrome p450</fullName>
    </submittedName>
</protein>
<dbReference type="PROSITE" id="PS00086">
    <property type="entry name" value="CYTOCHROME_P450"/>
    <property type="match status" value="1"/>
</dbReference>
<name>A0A068SDT3_9FUNG</name>
<dbReference type="Gene3D" id="1.10.630.10">
    <property type="entry name" value="Cytochrome P450"/>
    <property type="match status" value="1"/>
</dbReference>
<feature type="transmembrane region" description="Helical" evidence="7">
    <location>
        <begin position="16"/>
        <end position="35"/>
    </location>
</feature>
<dbReference type="GO" id="GO:0005506">
    <property type="term" value="F:iron ion binding"/>
    <property type="evidence" value="ECO:0007669"/>
    <property type="project" value="InterPro"/>
</dbReference>
<accession>A0A068SDT3</accession>
<keyword evidence="7" id="KW-0812">Transmembrane</keyword>
<dbReference type="GO" id="GO:0004497">
    <property type="term" value="F:monooxygenase activity"/>
    <property type="evidence" value="ECO:0007669"/>
    <property type="project" value="UniProtKB-KW"/>
</dbReference>
<dbReference type="PRINTS" id="PR00385">
    <property type="entry name" value="P450"/>
</dbReference>
<dbReference type="VEuPathDB" id="FungiDB:LCOR_11218.1"/>
<proteinExistence type="inferred from homology"/>
<evidence type="ECO:0000313" key="9">
    <source>
        <dbReference type="Proteomes" id="UP000027586"/>
    </source>
</evidence>
<dbReference type="InterPro" id="IPR002401">
    <property type="entry name" value="Cyt_P450_E_grp-I"/>
</dbReference>
<evidence type="ECO:0000256" key="5">
    <source>
        <dbReference type="PIRSR" id="PIRSR602401-1"/>
    </source>
</evidence>
<dbReference type="GO" id="GO:0016705">
    <property type="term" value="F:oxidoreductase activity, acting on paired donors, with incorporation or reduction of molecular oxygen"/>
    <property type="evidence" value="ECO:0007669"/>
    <property type="project" value="InterPro"/>
</dbReference>
<dbReference type="Proteomes" id="UP000027586">
    <property type="component" value="Unassembled WGS sequence"/>
</dbReference>
<evidence type="ECO:0000256" key="7">
    <source>
        <dbReference type="SAM" id="Phobius"/>
    </source>
</evidence>
<keyword evidence="5 6" id="KW-0349">Heme</keyword>
<keyword evidence="9" id="KW-1185">Reference proteome</keyword>
<evidence type="ECO:0000256" key="2">
    <source>
        <dbReference type="ARBA" id="ARBA00022723"/>
    </source>
</evidence>
<dbReference type="CDD" id="cd11064">
    <property type="entry name" value="CYP86A"/>
    <property type="match status" value="1"/>
</dbReference>
<dbReference type="SUPFAM" id="SSF48264">
    <property type="entry name" value="Cytochrome P450"/>
    <property type="match status" value="1"/>
</dbReference>
<gene>
    <name evidence="8" type="ORF">LCOR_11218.1</name>
</gene>
<evidence type="ECO:0000256" key="1">
    <source>
        <dbReference type="ARBA" id="ARBA00010617"/>
    </source>
</evidence>
<dbReference type="InterPro" id="IPR036396">
    <property type="entry name" value="Cyt_P450_sf"/>
</dbReference>
<evidence type="ECO:0000313" key="8">
    <source>
        <dbReference type="EMBL" id="CDH60434.1"/>
    </source>
</evidence>
<keyword evidence="6" id="KW-0503">Monooxygenase</keyword>
<dbReference type="GO" id="GO:0020037">
    <property type="term" value="F:heme binding"/>
    <property type="evidence" value="ECO:0007669"/>
    <property type="project" value="InterPro"/>
</dbReference>
<evidence type="ECO:0000256" key="4">
    <source>
        <dbReference type="ARBA" id="ARBA00023004"/>
    </source>
</evidence>
<evidence type="ECO:0000256" key="3">
    <source>
        <dbReference type="ARBA" id="ARBA00023002"/>
    </source>
</evidence>
<reference evidence="8" key="1">
    <citation type="submission" date="2013-08" db="EMBL/GenBank/DDBJ databases">
        <title>Gene expansion shapes genome architecture in the human pathogen Lichtheimia corymbifera: an evolutionary genomics analysis in the ancient terrestrial Mucorales (Mucoromycotina).</title>
        <authorList>
            <person name="Schwartze V.U."/>
            <person name="Winter S."/>
            <person name="Shelest E."/>
            <person name="Marcet-Houben M."/>
            <person name="Horn F."/>
            <person name="Wehner S."/>
            <person name="Hoffmann K."/>
            <person name="Riege K."/>
            <person name="Sammeth M."/>
            <person name="Nowrousian M."/>
            <person name="Valiante V."/>
            <person name="Linde J."/>
            <person name="Jacobsen I.D."/>
            <person name="Marz M."/>
            <person name="Brakhage A.A."/>
            <person name="Gabaldon T."/>
            <person name="Bocker S."/>
            <person name="Voigt K."/>
        </authorList>
    </citation>
    <scope>NUCLEOTIDE SEQUENCE [LARGE SCALE GENOMIC DNA]</scope>
    <source>
        <strain evidence="8">FSU 9682</strain>
    </source>
</reference>
<dbReference type="PRINTS" id="PR00463">
    <property type="entry name" value="EP450I"/>
</dbReference>
<keyword evidence="3 6" id="KW-0560">Oxidoreductase</keyword>
<dbReference type="GO" id="GO:0006629">
    <property type="term" value="P:lipid metabolic process"/>
    <property type="evidence" value="ECO:0007669"/>
    <property type="project" value="UniProtKB-ARBA"/>
</dbReference>
<dbReference type="AlphaFoldDB" id="A0A068SDT3"/>
<dbReference type="PANTHER" id="PTHR24296">
    <property type="entry name" value="CYTOCHROME P450"/>
    <property type="match status" value="1"/>
</dbReference>